<evidence type="ECO:0000256" key="9">
    <source>
        <dbReference type="SAM" id="SignalP"/>
    </source>
</evidence>
<accession>A0A3R6G262</accession>
<dbReference type="InterPro" id="IPR003423">
    <property type="entry name" value="OMP_efflux"/>
</dbReference>
<keyword evidence="6" id="KW-0472">Membrane</keyword>
<sequence>MKKIGMTCLAGLLLLSLSTECAAKQWSLRDCIDYALANNIKLQKAKIQEYSALEDVKQSQSALLPSLNLSTSQNVSYTPWPQQGRATVADGYVQSSVDKVYYNGSYSLMGNWTVWNGNKNRNNVKLNKVAVEQVRLDSATTANSVLEQIAQLYVQILYSTEAISVTKESLKTSQTNEERGKTMVEVGKMSRADLAQLTAQRAQDEYAIVEAESNLRNYKRQLKELLQITNDEEFDVAVPSTTDDMALEAVPALNDVYAASLEQRPEIKNAKLGIESSDLGIKVAKAGRMPTVSLNAGVTTSTSSMSDNAWGTQMKNNFSLGGGVTVSIPLFDNRQTKTAVNKAKLQKQSYLLDLQDKQTTLYSTIENYWLQAVTNQNKFKAARISTESAQASYELLSEQFKQGLKNTVELMTGKTNLLQAQQNELQSKYLAILNLNMLEFYQTGNIK</sequence>
<feature type="signal peptide" evidence="9">
    <location>
        <begin position="1"/>
        <end position="23"/>
    </location>
</feature>
<evidence type="ECO:0000256" key="2">
    <source>
        <dbReference type="ARBA" id="ARBA00007613"/>
    </source>
</evidence>
<feature type="coiled-coil region" evidence="8">
    <location>
        <begin position="192"/>
        <end position="228"/>
    </location>
</feature>
<dbReference type="GO" id="GO:1990281">
    <property type="term" value="C:efflux pump complex"/>
    <property type="evidence" value="ECO:0007669"/>
    <property type="project" value="TreeGrafter"/>
</dbReference>
<evidence type="ECO:0000256" key="3">
    <source>
        <dbReference type="ARBA" id="ARBA00022448"/>
    </source>
</evidence>
<evidence type="ECO:0000256" key="5">
    <source>
        <dbReference type="ARBA" id="ARBA00022692"/>
    </source>
</evidence>
<keyword evidence="11" id="KW-1185">Reference proteome</keyword>
<comment type="subcellular location">
    <subcellularLocation>
        <location evidence="1">Cell outer membrane</location>
    </subcellularLocation>
</comment>
<dbReference type="PANTHER" id="PTHR30026:SF20">
    <property type="entry name" value="OUTER MEMBRANE PROTEIN TOLC"/>
    <property type="match status" value="1"/>
</dbReference>
<dbReference type="AlphaFoldDB" id="A0A3R6G262"/>
<reference evidence="10 11" key="1">
    <citation type="submission" date="2018-08" db="EMBL/GenBank/DDBJ databases">
        <title>A genome reference for cultivated species of the human gut microbiota.</title>
        <authorList>
            <person name="Zou Y."/>
            <person name="Xue W."/>
            <person name="Luo G."/>
        </authorList>
    </citation>
    <scope>NUCLEOTIDE SEQUENCE [LARGE SCALE GENOMIC DNA]</scope>
    <source>
        <strain evidence="10 11">AF42-9</strain>
    </source>
</reference>
<dbReference type="SUPFAM" id="SSF56954">
    <property type="entry name" value="Outer membrane efflux proteins (OEP)"/>
    <property type="match status" value="1"/>
</dbReference>
<evidence type="ECO:0000256" key="6">
    <source>
        <dbReference type="ARBA" id="ARBA00023136"/>
    </source>
</evidence>
<keyword evidence="9" id="KW-0732">Signal</keyword>
<gene>
    <name evidence="10" type="ORF">DW060_09590</name>
</gene>
<dbReference type="GO" id="GO:0015562">
    <property type="term" value="F:efflux transmembrane transporter activity"/>
    <property type="evidence" value="ECO:0007669"/>
    <property type="project" value="InterPro"/>
</dbReference>
<dbReference type="Pfam" id="PF02321">
    <property type="entry name" value="OEP"/>
    <property type="match status" value="2"/>
</dbReference>
<name>A0A3R6G262_9BACT</name>
<dbReference type="EMBL" id="QRNO01000050">
    <property type="protein sequence ID" value="RHK48981.1"/>
    <property type="molecule type" value="Genomic_DNA"/>
</dbReference>
<feature type="chain" id="PRO_5018522542" evidence="9">
    <location>
        <begin position="24"/>
        <end position="447"/>
    </location>
</feature>
<evidence type="ECO:0000256" key="7">
    <source>
        <dbReference type="ARBA" id="ARBA00023237"/>
    </source>
</evidence>
<keyword evidence="8" id="KW-0175">Coiled coil</keyword>
<dbReference type="GO" id="GO:0009279">
    <property type="term" value="C:cell outer membrane"/>
    <property type="evidence" value="ECO:0007669"/>
    <property type="project" value="UniProtKB-SubCell"/>
</dbReference>
<comment type="similarity">
    <text evidence="2">Belongs to the outer membrane factor (OMF) (TC 1.B.17) family.</text>
</comment>
<keyword evidence="4" id="KW-1134">Transmembrane beta strand</keyword>
<keyword evidence="3" id="KW-0813">Transport</keyword>
<proteinExistence type="inferred from homology"/>
<keyword evidence="5" id="KW-0812">Transmembrane</keyword>
<evidence type="ECO:0000256" key="1">
    <source>
        <dbReference type="ARBA" id="ARBA00004442"/>
    </source>
</evidence>
<dbReference type="GO" id="GO:0015288">
    <property type="term" value="F:porin activity"/>
    <property type="evidence" value="ECO:0007669"/>
    <property type="project" value="TreeGrafter"/>
</dbReference>
<dbReference type="Gene3D" id="1.20.1600.10">
    <property type="entry name" value="Outer membrane efflux proteins (OEP)"/>
    <property type="match status" value="1"/>
</dbReference>
<dbReference type="Proteomes" id="UP000286598">
    <property type="component" value="Unassembled WGS sequence"/>
</dbReference>
<dbReference type="OrthoDB" id="9811587at2"/>
<evidence type="ECO:0000313" key="10">
    <source>
        <dbReference type="EMBL" id="RHK48981.1"/>
    </source>
</evidence>
<comment type="caution">
    <text evidence="10">The sequence shown here is derived from an EMBL/GenBank/DDBJ whole genome shotgun (WGS) entry which is preliminary data.</text>
</comment>
<evidence type="ECO:0000256" key="4">
    <source>
        <dbReference type="ARBA" id="ARBA00022452"/>
    </source>
</evidence>
<dbReference type="PANTHER" id="PTHR30026">
    <property type="entry name" value="OUTER MEMBRANE PROTEIN TOLC"/>
    <property type="match status" value="1"/>
</dbReference>
<protein>
    <submittedName>
        <fullName evidence="10">TolC family protein</fullName>
    </submittedName>
</protein>
<dbReference type="InterPro" id="IPR051906">
    <property type="entry name" value="TolC-like"/>
</dbReference>
<evidence type="ECO:0000313" key="11">
    <source>
        <dbReference type="Proteomes" id="UP000286598"/>
    </source>
</evidence>
<evidence type="ECO:0000256" key="8">
    <source>
        <dbReference type="SAM" id="Coils"/>
    </source>
</evidence>
<organism evidence="10 11">
    <name type="scientific">Leyella stercorea</name>
    <dbReference type="NCBI Taxonomy" id="363265"/>
    <lineage>
        <taxon>Bacteria</taxon>
        <taxon>Pseudomonadati</taxon>
        <taxon>Bacteroidota</taxon>
        <taxon>Bacteroidia</taxon>
        <taxon>Bacteroidales</taxon>
        <taxon>Prevotellaceae</taxon>
        <taxon>Leyella</taxon>
    </lineage>
</organism>
<keyword evidence="7" id="KW-0998">Cell outer membrane</keyword>